<sequence length="102" mass="11052">MAPISLPACVFLFISQSGVGTFKVKDNIKRSEHNKAQRPPSWKPLSLRGEVLTLSLAFLHHGLGKRGMTKGKGEWVGGWRGGGSGHQPQFSSIKCTMVFCVG</sequence>
<accession>A0A0S7EQM4</accession>
<dbReference type="EMBL" id="GBYX01475636">
    <property type="protein sequence ID" value="JAO06040.1"/>
    <property type="molecule type" value="Transcribed_RNA"/>
</dbReference>
<evidence type="ECO:0000313" key="1">
    <source>
        <dbReference type="EMBL" id="JAO06040.1"/>
    </source>
</evidence>
<reference evidence="1" key="1">
    <citation type="submission" date="2014-12" db="EMBL/GenBank/DDBJ databases">
        <title>Parallel Evolution in Life History Adaptation Evident in the Tissue-Specific Poeciliopsis prolifica transcriptome.</title>
        <authorList>
            <person name="Jue N.K."/>
            <person name="Foley R.J."/>
            <person name="Obergfell C."/>
            <person name="Reznick D.N."/>
            <person name="O'Neill R.J."/>
            <person name="O'Neill M.J."/>
        </authorList>
    </citation>
    <scope>NUCLEOTIDE SEQUENCE</scope>
</reference>
<name>A0A0S7EQM4_9TELE</name>
<proteinExistence type="predicted"/>
<organism evidence="1">
    <name type="scientific">Poeciliopsis prolifica</name>
    <name type="common">blackstripe livebearer</name>
    <dbReference type="NCBI Taxonomy" id="188132"/>
    <lineage>
        <taxon>Eukaryota</taxon>
        <taxon>Metazoa</taxon>
        <taxon>Chordata</taxon>
        <taxon>Craniata</taxon>
        <taxon>Vertebrata</taxon>
        <taxon>Euteleostomi</taxon>
        <taxon>Actinopterygii</taxon>
        <taxon>Neopterygii</taxon>
        <taxon>Teleostei</taxon>
        <taxon>Neoteleostei</taxon>
        <taxon>Acanthomorphata</taxon>
        <taxon>Ovalentaria</taxon>
        <taxon>Atherinomorphae</taxon>
        <taxon>Cyprinodontiformes</taxon>
        <taxon>Poeciliidae</taxon>
        <taxon>Poeciliinae</taxon>
        <taxon>Poeciliopsis</taxon>
    </lineage>
</organism>
<gene>
    <name evidence="1" type="primary">PPUP8151</name>
</gene>
<dbReference type="AlphaFoldDB" id="A0A0S7EQM4"/>
<protein>
    <submittedName>
        <fullName evidence="1">PPUP8151</fullName>
    </submittedName>
</protein>